<evidence type="ECO:0008006" key="3">
    <source>
        <dbReference type="Google" id="ProtNLM"/>
    </source>
</evidence>
<evidence type="ECO:0000313" key="1">
    <source>
        <dbReference type="EMBL" id="ESU36225.1"/>
    </source>
</evidence>
<name>V6TH34_GIAIN</name>
<dbReference type="Gene3D" id="1.10.238.10">
    <property type="entry name" value="EF-hand"/>
    <property type="match status" value="1"/>
</dbReference>
<dbReference type="EMBL" id="AHGT01000053">
    <property type="protein sequence ID" value="ESU36225.1"/>
    <property type="molecule type" value="Genomic_DNA"/>
</dbReference>
<sequence length="168" mass="19000">MELDKCEFGEEWSRCEEVLGSCLQTGGCFLTFDELSNVLLSSRFATSGDSLNEVLSALQIHPERRYTVYDVERAAILLTNKPQEDEIFTMLVETLDPASTGTIHINQLRCLLEKFGASVADTRWVHFQNEHAPDGSEKFTYEQLRAILRKCKDSKNHEPSSDGRHSAT</sequence>
<proteinExistence type="predicted"/>
<dbReference type="VEuPathDB" id="GiardiaDB:GL50581_393"/>
<dbReference type="InterPro" id="IPR011992">
    <property type="entry name" value="EF-hand-dom_pair"/>
</dbReference>
<reference evidence="1 2" key="2">
    <citation type="journal article" date="2013" name="Genome Biol. Evol.">
        <title>Genome sequencing of Giardia lamblia genotypes A2 and B isolates (DH and GS) and comparative analysis with the genomes of genotypes A1 and E (WB and Pig).</title>
        <authorList>
            <person name="Adam R.D."/>
            <person name="Dahlstrom E.W."/>
            <person name="Martens C.A."/>
            <person name="Bruno D.P."/>
            <person name="Barbian K.D."/>
            <person name="Ricklefs S.M."/>
            <person name="Hernandez M.M."/>
            <person name="Narla N.P."/>
            <person name="Patel R.B."/>
            <person name="Porcella S.F."/>
            <person name="Nash T.E."/>
        </authorList>
    </citation>
    <scope>NUCLEOTIDE SEQUENCE [LARGE SCALE GENOMIC DNA]</scope>
    <source>
        <strain evidence="1 2">DH</strain>
    </source>
</reference>
<organism evidence="1 2">
    <name type="scientific">Giardia intestinalis</name>
    <name type="common">Giardia lamblia</name>
    <dbReference type="NCBI Taxonomy" id="5741"/>
    <lineage>
        <taxon>Eukaryota</taxon>
        <taxon>Metamonada</taxon>
        <taxon>Diplomonadida</taxon>
        <taxon>Hexamitidae</taxon>
        <taxon>Giardiinae</taxon>
        <taxon>Giardia</taxon>
    </lineage>
</organism>
<dbReference type="AlphaFoldDB" id="V6TH34"/>
<reference evidence="2" key="1">
    <citation type="submission" date="2012-02" db="EMBL/GenBank/DDBJ databases">
        <title>Genome sequencing of Giardia lamblia Genotypes A2 and B isolates (DH and GS) and comparative analysis with the genomes of Genotypes A1 and E (WB and Pig).</title>
        <authorList>
            <person name="Adam R."/>
            <person name="Dahlstrom E."/>
            <person name="Martens C."/>
            <person name="Bruno D."/>
            <person name="Barbian K."/>
            <person name="Porcella S.F."/>
            <person name="Nash T."/>
        </authorList>
    </citation>
    <scope>NUCLEOTIDE SEQUENCE</scope>
    <source>
        <strain evidence="2">DH</strain>
    </source>
</reference>
<comment type="caution">
    <text evidence="1">The sequence shown here is derived from an EMBL/GenBank/DDBJ whole genome shotgun (WGS) entry which is preliminary data.</text>
</comment>
<dbReference type="VEuPathDB" id="GiardiaDB:DHA2_152563"/>
<evidence type="ECO:0000313" key="2">
    <source>
        <dbReference type="Proteomes" id="UP000018320"/>
    </source>
</evidence>
<dbReference type="SUPFAM" id="SSF47473">
    <property type="entry name" value="EF-hand"/>
    <property type="match status" value="1"/>
</dbReference>
<gene>
    <name evidence="1" type="ORF">DHA2_152563</name>
</gene>
<protein>
    <recommendedName>
        <fullName evidence="3">EF-hand domain-containing protein</fullName>
    </recommendedName>
</protein>
<dbReference type="VEuPathDB" id="GiardiaDB:QR46_0493"/>
<dbReference type="VEuPathDB" id="GiardiaDB:GL50803_002861"/>
<accession>V6TH34</accession>
<dbReference type="Proteomes" id="UP000018320">
    <property type="component" value="Unassembled WGS sequence"/>
</dbReference>